<dbReference type="InterPro" id="IPR057135">
    <property type="entry name" value="At4g27190-like_LRR"/>
</dbReference>
<sequence length="142" mass="16347">MFLSSMVKSFVQLTNLKVENCENVEHVIFVKELAKVEMMNRKMFHVLEFLSLKDLPKLTKFCHGNYFEFPLLTSLCIETCPTLKTFISDAEGNNSEIASPTLFDEKVAFPCLEELTIIGVGNWRTIWQQHPTNSVRIHFANC</sequence>
<dbReference type="EMBL" id="JBBPBN010000020">
    <property type="protein sequence ID" value="KAK9017167.1"/>
    <property type="molecule type" value="Genomic_DNA"/>
</dbReference>
<evidence type="ECO:0000313" key="3">
    <source>
        <dbReference type="Proteomes" id="UP001396334"/>
    </source>
</evidence>
<evidence type="ECO:0000313" key="2">
    <source>
        <dbReference type="EMBL" id="KAK9017167.1"/>
    </source>
</evidence>
<name>A0ABR2RWV2_9ROSI</name>
<keyword evidence="3" id="KW-1185">Reference proteome</keyword>
<organism evidence="2 3">
    <name type="scientific">Hibiscus sabdariffa</name>
    <name type="common">roselle</name>
    <dbReference type="NCBI Taxonomy" id="183260"/>
    <lineage>
        <taxon>Eukaryota</taxon>
        <taxon>Viridiplantae</taxon>
        <taxon>Streptophyta</taxon>
        <taxon>Embryophyta</taxon>
        <taxon>Tracheophyta</taxon>
        <taxon>Spermatophyta</taxon>
        <taxon>Magnoliopsida</taxon>
        <taxon>eudicotyledons</taxon>
        <taxon>Gunneridae</taxon>
        <taxon>Pentapetalae</taxon>
        <taxon>rosids</taxon>
        <taxon>malvids</taxon>
        <taxon>Malvales</taxon>
        <taxon>Malvaceae</taxon>
        <taxon>Malvoideae</taxon>
        <taxon>Hibiscus</taxon>
    </lineage>
</organism>
<gene>
    <name evidence="2" type="ORF">V6N11_079649</name>
</gene>
<feature type="domain" description="Disease resistance protein At4g27190-like leucine-rich repeats" evidence="1">
    <location>
        <begin position="2"/>
        <end position="86"/>
    </location>
</feature>
<proteinExistence type="predicted"/>
<accession>A0ABR2RWV2</accession>
<evidence type="ECO:0000259" key="1">
    <source>
        <dbReference type="Pfam" id="PF23247"/>
    </source>
</evidence>
<dbReference type="Proteomes" id="UP001396334">
    <property type="component" value="Unassembled WGS sequence"/>
</dbReference>
<reference evidence="2 3" key="1">
    <citation type="journal article" date="2024" name="G3 (Bethesda)">
        <title>Genome assembly of Hibiscus sabdariffa L. provides insights into metabolisms of medicinal natural products.</title>
        <authorList>
            <person name="Kim T."/>
        </authorList>
    </citation>
    <scope>NUCLEOTIDE SEQUENCE [LARGE SCALE GENOMIC DNA]</scope>
    <source>
        <strain evidence="2">TK-2024</strain>
        <tissue evidence="2">Old leaves</tissue>
    </source>
</reference>
<comment type="caution">
    <text evidence="2">The sequence shown here is derived from an EMBL/GenBank/DDBJ whole genome shotgun (WGS) entry which is preliminary data.</text>
</comment>
<protein>
    <recommendedName>
        <fullName evidence="1">Disease resistance protein At4g27190-like leucine-rich repeats domain-containing protein</fullName>
    </recommendedName>
</protein>
<dbReference type="Pfam" id="PF23247">
    <property type="entry name" value="LRR_RPS2"/>
    <property type="match status" value="1"/>
</dbReference>